<evidence type="ECO:0000313" key="5">
    <source>
        <dbReference type="EMBL" id="MFH4973745.1"/>
    </source>
</evidence>
<dbReference type="GO" id="GO:0005739">
    <property type="term" value="C:mitochondrion"/>
    <property type="evidence" value="ECO:0007669"/>
    <property type="project" value="UniProtKB-SubCell"/>
</dbReference>
<keyword evidence="2" id="KW-0689">Ribosomal protein</keyword>
<evidence type="ECO:0000256" key="1">
    <source>
        <dbReference type="ARBA" id="ARBA00004173"/>
    </source>
</evidence>
<proteinExistence type="predicted"/>
<protein>
    <submittedName>
        <fullName evidence="5">Uncharacterized protein</fullName>
    </submittedName>
</protein>
<dbReference type="PANTHER" id="PTHR13014:SF3">
    <property type="entry name" value="LARGE RIBOSOMAL SUBUNIT PROTEIN ML65"/>
    <property type="match status" value="1"/>
</dbReference>
<dbReference type="InterPro" id="IPR010793">
    <property type="entry name" value="Ribosomal_mL37/mL65"/>
</dbReference>
<gene>
    <name evidence="5" type="ORF">AB6A40_000454</name>
</gene>
<evidence type="ECO:0000256" key="3">
    <source>
        <dbReference type="ARBA" id="ARBA00023128"/>
    </source>
</evidence>
<comment type="subcellular location">
    <subcellularLocation>
        <location evidence="1">Mitochondrion</location>
    </subcellularLocation>
</comment>
<evidence type="ECO:0000256" key="4">
    <source>
        <dbReference type="ARBA" id="ARBA00023274"/>
    </source>
</evidence>
<organism evidence="5 6">
    <name type="scientific">Gnathostoma spinigerum</name>
    <dbReference type="NCBI Taxonomy" id="75299"/>
    <lineage>
        <taxon>Eukaryota</taxon>
        <taxon>Metazoa</taxon>
        <taxon>Ecdysozoa</taxon>
        <taxon>Nematoda</taxon>
        <taxon>Chromadorea</taxon>
        <taxon>Rhabditida</taxon>
        <taxon>Spirurina</taxon>
        <taxon>Gnathostomatomorpha</taxon>
        <taxon>Gnathostomatoidea</taxon>
        <taxon>Gnathostomatidae</taxon>
        <taxon>Gnathostoma</taxon>
    </lineage>
</organism>
<dbReference type="GO" id="GO:1990904">
    <property type="term" value="C:ribonucleoprotein complex"/>
    <property type="evidence" value="ECO:0007669"/>
    <property type="project" value="UniProtKB-KW"/>
</dbReference>
<keyword evidence="3" id="KW-0496">Mitochondrion</keyword>
<evidence type="ECO:0000256" key="2">
    <source>
        <dbReference type="ARBA" id="ARBA00022980"/>
    </source>
</evidence>
<dbReference type="AlphaFoldDB" id="A0ABD6E256"/>
<reference evidence="5 6" key="1">
    <citation type="submission" date="2024-08" db="EMBL/GenBank/DDBJ databases">
        <title>Gnathostoma spinigerum genome.</title>
        <authorList>
            <person name="Gonzalez-Bertolin B."/>
            <person name="Monzon S."/>
            <person name="Zaballos A."/>
            <person name="Jimenez P."/>
            <person name="Dekumyoy P."/>
            <person name="Varona S."/>
            <person name="Cuesta I."/>
            <person name="Sumanam S."/>
            <person name="Adisakwattana P."/>
            <person name="Gasser R.B."/>
            <person name="Hernandez-Gonzalez A."/>
            <person name="Young N.D."/>
            <person name="Perteguer M.J."/>
        </authorList>
    </citation>
    <scope>NUCLEOTIDE SEQUENCE [LARGE SCALE GENOMIC DNA]</scope>
    <source>
        <strain evidence="5">AL3</strain>
        <tissue evidence="5">Liver</tissue>
    </source>
</reference>
<evidence type="ECO:0000313" key="6">
    <source>
        <dbReference type="Proteomes" id="UP001608902"/>
    </source>
</evidence>
<keyword evidence="4" id="KW-0687">Ribonucleoprotein</keyword>
<sequence>MGKYRLFYGITTCVRQAHSSAVAPLSSVAVRRRVVAPHYRKIYARRKPVNYLAEEFMNAGDKDGSGPRLYDYQKMGEIVRSLPTIKEKIDFVNPYERPWTVPEKTWHRLWHPALMSPRKAWLIPSIPHYFDSLDFYKYLTKMRVVDGLDQWYDGLVPPTASFEQRLSESLLSYFDSNIVDNEPMKLSSFLRNIVENAVQSLAHNVESLRVARISFAPRCESFWVRSGFMSMYELDEPDAEGKPQLERFRLPKFIGDDRRKLGELSFVLRDTFAASFRSTEQLKPLFHFSDTASLNHPIFGPDKTMDSILYSPLVYNLHPDAEPLWQCPGYEADSGETHKYGRVAIKDMSELNDLCLHWKVSGKEEELVRKECLAAAASVSLFSWLNAQAHCLGFTQYNDLESPLVSQLILSDGRDFFFAIAQLNTIAINIDVKGFTNNRTNVCFVEGPLRLYDRYDPSLFKFYCSTDKGEQEGLNPSVLSRILKMFIKD</sequence>
<dbReference type="PANTHER" id="PTHR13014">
    <property type="entry name" value="MITOCHONDRIAL 28S RIBOSOMAL PROTEIN S30/P52 PRO-APOTOTIC PROTEIN"/>
    <property type="match status" value="1"/>
</dbReference>
<dbReference type="EMBL" id="JBGFUD010000123">
    <property type="protein sequence ID" value="MFH4973745.1"/>
    <property type="molecule type" value="Genomic_DNA"/>
</dbReference>
<dbReference type="Pfam" id="PF07147">
    <property type="entry name" value="PDCD9"/>
    <property type="match status" value="1"/>
</dbReference>
<name>A0ABD6E256_9BILA</name>
<dbReference type="InterPro" id="IPR039982">
    <property type="entry name" value="Ribosomal_mL65"/>
</dbReference>
<dbReference type="Proteomes" id="UP001608902">
    <property type="component" value="Unassembled WGS sequence"/>
</dbReference>
<comment type="caution">
    <text evidence="5">The sequence shown here is derived from an EMBL/GenBank/DDBJ whole genome shotgun (WGS) entry which is preliminary data.</text>
</comment>
<dbReference type="GO" id="GO:0005840">
    <property type="term" value="C:ribosome"/>
    <property type="evidence" value="ECO:0007669"/>
    <property type="project" value="UniProtKB-KW"/>
</dbReference>
<accession>A0ABD6E256</accession>
<keyword evidence="6" id="KW-1185">Reference proteome</keyword>